<dbReference type="AlphaFoldDB" id="A0A3B1B2H6"/>
<protein>
    <submittedName>
        <fullName evidence="1">Uncharacterized protein</fullName>
    </submittedName>
</protein>
<reference evidence="1" key="1">
    <citation type="submission" date="2018-06" db="EMBL/GenBank/DDBJ databases">
        <authorList>
            <person name="Zhirakovskaya E."/>
        </authorList>
    </citation>
    <scope>NUCLEOTIDE SEQUENCE</scope>
</reference>
<accession>A0A3B1B2H6</accession>
<proteinExistence type="predicted"/>
<gene>
    <name evidence="1" type="ORF">MNBD_GAMMA24-1379</name>
</gene>
<organism evidence="1">
    <name type="scientific">hydrothermal vent metagenome</name>
    <dbReference type="NCBI Taxonomy" id="652676"/>
    <lineage>
        <taxon>unclassified sequences</taxon>
        <taxon>metagenomes</taxon>
        <taxon>ecological metagenomes</taxon>
    </lineage>
</organism>
<sequence length="58" mass="6939">VYCRWDLIVDENYRKTYGDRFTNLRDGMETEAYTLIQRTATQATGGSAWAWMREEERI</sequence>
<name>A0A3B1B2H6_9ZZZZ</name>
<feature type="non-terminal residue" evidence="1">
    <location>
        <position position="1"/>
    </location>
</feature>
<dbReference type="EMBL" id="UOFZ01000050">
    <property type="protein sequence ID" value="VAX12549.1"/>
    <property type="molecule type" value="Genomic_DNA"/>
</dbReference>
<evidence type="ECO:0000313" key="1">
    <source>
        <dbReference type="EMBL" id="VAX12549.1"/>
    </source>
</evidence>